<proteinExistence type="predicted"/>
<accession>A0ABU9L414</accession>
<keyword evidence="3" id="KW-1185">Reference proteome</keyword>
<evidence type="ECO:0000259" key="1">
    <source>
        <dbReference type="Pfam" id="PF01243"/>
    </source>
</evidence>
<name>A0ABU9L414_9FLAO</name>
<dbReference type="EMBL" id="JBCDNA010000003">
    <property type="protein sequence ID" value="MEL4457134.1"/>
    <property type="molecule type" value="Genomic_DNA"/>
</dbReference>
<dbReference type="EC" id="1.-.-.-" evidence="2"/>
<reference evidence="2 3" key="1">
    <citation type="submission" date="2024-04" db="EMBL/GenBank/DDBJ databases">
        <title>whole genome sequencing of Lutimonas vermicola strain IMCC1616.</title>
        <authorList>
            <person name="Bae S.S."/>
        </authorList>
    </citation>
    <scope>NUCLEOTIDE SEQUENCE [LARGE SCALE GENOMIC DNA]</scope>
    <source>
        <strain evidence="2 3">IMCC1616</strain>
    </source>
</reference>
<evidence type="ECO:0000313" key="3">
    <source>
        <dbReference type="Proteomes" id="UP001474120"/>
    </source>
</evidence>
<dbReference type="Proteomes" id="UP001474120">
    <property type="component" value="Unassembled WGS sequence"/>
</dbReference>
<feature type="domain" description="Pyridoxamine 5'-phosphate oxidase N-terminal" evidence="1">
    <location>
        <begin position="9"/>
        <end position="131"/>
    </location>
</feature>
<dbReference type="Pfam" id="PF01243">
    <property type="entry name" value="PNPOx_N"/>
    <property type="match status" value="1"/>
</dbReference>
<dbReference type="EC" id="1.4.3.5" evidence="2"/>
<dbReference type="PANTHER" id="PTHR39336">
    <property type="entry name" value="PYRIDOXAMINE PHOSPHATE OXIDASE FAMILY PROTEIN (AFU_ORTHOLOGUE AFUA_6G11440)"/>
    <property type="match status" value="1"/>
</dbReference>
<keyword evidence="2" id="KW-0560">Oxidoreductase</keyword>
<sequence>MAKQYDHINKRIQKFISEQKIFFVATATDKSRINLSPKGMDSFRVIDEKKVLWLNLTGSGNETAAHLGVDGRITIMFCAFEGAPMILRLYGKGKVINPNDKQWSKSIAHFPRLAGTRQIISIDIDMVQTSCGMSIPYFDFKDERRQLDDWAKQKGEEGIKDYWKEKNEVSIDGIPTQIQEGY</sequence>
<gene>
    <name evidence="2" type="ORF">AABB81_14600</name>
</gene>
<comment type="caution">
    <text evidence="2">The sequence shown here is derived from an EMBL/GenBank/DDBJ whole genome shotgun (WGS) entry which is preliminary data.</text>
</comment>
<dbReference type="RefSeq" id="WP_342161294.1">
    <property type="nucleotide sequence ID" value="NZ_JBCDNA010000003.1"/>
</dbReference>
<dbReference type="GO" id="GO:0004733">
    <property type="term" value="F:pyridoxamine phosphate oxidase activity"/>
    <property type="evidence" value="ECO:0007669"/>
    <property type="project" value="UniProtKB-EC"/>
</dbReference>
<dbReference type="PANTHER" id="PTHR39336:SF1">
    <property type="entry name" value="PYRIDOXAMINE PHOSPHATE OXIDASE FAMILY PROTEIN (AFU_ORTHOLOGUE AFUA_6G11440)"/>
    <property type="match status" value="1"/>
</dbReference>
<dbReference type="InterPro" id="IPR011576">
    <property type="entry name" value="Pyridox_Oxase_N"/>
</dbReference>
<dbReference type="InterPro" id="IPR012349">
    <property type="entry name" value="Split_barrel_FMN-bd"/>
</dbReference>
<dbReference type="SUPFAM" id="SSF50475">
    <property type="entry name" value="FMN-binding split barrel"/>
    <property type="match status" value="1"/>
</dbReference>
<evidence type="ECO:0000313" key="2">
    <source>
        <dbReference type="EMBL" id="MEL4457134.1"/>
    </source>
</evidence>
<dbReference type="Gene3D" id="2.30.110.10">
    <property type="entry name" value="Electron Transport, Fmn-binding Protein, Chain A"/>
    <property type="match status" value="1"/>
</dbReference>
<organism evidence="2 3">
    <name type="scientific">Lutimonas vermicola</name>
    <dbReference type="NCBI Taxonomy" id="414288"/>
    <lineage>
        <taxon>Bacteria</taxon>
        <taxon>Pseudomonadati</taxon>
        <taxon>Bacteroidota</taxon>
        <taxon>Flavobacteriia</taxon>
        <taxon>Flavobacteriales</taxon>
        <taxon>Flavobacteriaceae</taxon>
        <taxon>Lutimonas</taxon>
    </lineage>
</organism>
<protein>
    <submittedName>
        <fullName evidence="2">Pyridoxamine 5'-phosphate oxidase family protein</fullName>
        <ecNumber evidence="2">1.-.-.-</ecNumber>
        <ecNumber evidence="2">1.4.3.5</ecNumber>
    </submittedName>
</protein>